<feature type="region of interest" description="Disordered" evidence="5">
    <location>
        <begin position="365"/>
        <end position="445"/>
    </location>
</feature>
<evidence type="ECO:0000259" key="6">
    <source>
        <dbReference type="SMART" id="SM00822"/>
    </source>
</evidence>
<feature type="compositionally biased region" description="Low complexity" evidence="5">
    <location>
        <begin position="404"/>
        <end position="417"/>
    </location>
</feature>
<dbReference type="GO" id="GO:0006633">
    <property type="term" value="P:fatty acid biosynthetic process"/>
    <property type="evidence" value="ECO:0007669"/>
    <property type="project" value="TreeGrafter"/>
</dbReference>
<dbReference type="InterPro" id="IPR057326">
    <property type="entry name" value="KR_dom"/>
</dbReference>
<keyword evidence="3 8" id="KW-0808">Transferase</keyword>
<evidence type="ECO:0000256" key="3">
    <source>
        <dbReference type="ARBA" id="ARBA00022679"/>
    </source>
</evidence>
<evidence type="ECO:0000313" key="8">
    <source>
        <dbReference type="EMBL" id="RMI34027.1"/>
    </source>
</evidence>
<dbReference type="SUPFAM" id="SSF52151">
    <property type="entry name" value="FabD/lysophospholipase-like"/>
    <property type="match status" value="1"/>
</dbReference>
<sequence length="742" mass="76667">MKPPFTAGATAPLLLFAGGGGLQPRLGRMLAARYPVFARALDAAADAVTAAGGPRVWTPRYGFGRSIDDPRAAEPALFTYQVAMAELLRACGIRPAALIGYGPGEVAAAAVAGALSWTDAARLAVVRGWLLARHPSAAAMLAAPAEEVHKLVQPLRGEVAVAAVHGSRSVLVTGAPGTIGTVLRRARRRGMAAQELARAGHQPWPVLDNQLFIAELGPLRADSGAVPIYSTTRLRTGAATGRFDAGYWADHGSGPVELPRALDSAARDGFSTVVEIGPAAVPAVRTHPAFRAGIQAVTGGADEASTLLDALEQVRHRLYPSATPGPEPTAAPPVAATGAPEAFRDPYSTAVQPLPVLRPGIPAGSGHEAGFRDPYPTAAQPLPILPTTSESNSDGPAAFRDPYPTAAQPLPILPLAPESSGSGSDPYATAAQPLPTNASDPNDPPVFRAPYSTAAQPLPILPLAPESGGSGSDPYPTAAQPLPIISTTSSEPGEPAVLRDPYPTAAQPLPRLGDQPNFADPYPTGVQQLPGATTGSDLESCAAAPQPEQRLRPVLHLALGRPNTPDHARTPHPVQVEPDGTYVVTEGLGPLGAAAARWLLTAGAHDVVVLTRNPDSLPPLLSGWEDRVVVVGCEVGDRADLAAAIDDIRSCGSIIRGLVHGLQLHHPDAHDADESERIAADLLDLTDTDPIDFMVLFAGPGPSPTTDPLVGLARAHPDRRLIGVGRGMELTSLDDEGGAESA</sequence>
<dbReference type="PANTHER" id="PTHR43775">
    <property type="entry name" value="FATTY ACID SYNTHASE"/>
    <property type="match status" value="1"/>
</dbReference>
<dbReference type="InterPro" id="IPR036291">
    <property type="entry name" value="NAD(P)-bd_dom_sf"/>
</dbReference>
<evidence type="ECO:0000256" key="4">
    <source>
        <dbReference type="ARBA" id="ARBA00023268"/>
    </source>
</evidence>
<dbReference type="SUPFAM" id="SSF51735">
    <property type="entry name" value="NAD(P)-binding Rossmann-fold domains"/>
    <property type="match status" value="1"/>
</dbReference>
<dbReference type="RefSeq" id="WP_122186954.1">
    <property type="nucleotide sequence ID" value="NZ_RFFH01000002.1"/>
</dbReference>
<name>A0A3M2L8X3_9NOCA</name>
<keyword evidence="2" id="KW-0597">Phosphoprotein</keyword>
<evidence type="ECO:0000259" key="7">
    <source>
        <dbReference type="SMART" id="SM00827"/>
    </source>
</evidence>
<gene>
    <name evidence="8" type="ORF">EBN03_06185</name>
</gene>
<evidence type="ECO:0000256" key="1">
    <source>
        <dbReference type="ARBA" id="ARBA00022450"/>
    </source>
</evidence>
<dbReference type="Pfam" id="PF00698">
    <property type="entry name" value="Acyl_transf_1"/>
    <property type="match status" value="1"/>
</dbReference>
<proteinExistence type="predicted"/>
<reference evidence="8 9" key="1">
    <citation type="submission" date="2018-10" db="EMBL/GenBank/DDBJ databases">
        <title>Isolation from cow dung.</title>
        <authorList>
            <person name="Ling L."/>
        </authorList>
    </citation>
    <scope>NUCLEOTIDE SEQUENCE [LARGE SCALE GENOMIC DNA]</scope>
    <source>
        <strain evidence="8 9">NEAU-LL90</strain>
    </source>
</reference>
<dbReference type="SMART" id="SM00822">
    <property type="entry name" value="PKS_KR"/>
    <property type="match status" value="1"/>
</dbReference>
<evidence type="ECO:0000256" key="5">
    <source>
        <dbReference type="SAM" id="MobiDB-lite"/>
    </source>
</evidence>
<keyword evidence="9" id="KW-1185">Reference proteome</keyword>
<evidence type="ECO:0000256" key="2">
    <source>
        <dbReference type="ARBA" id="ARBA00022553"/>
    </source>
</evidence>
<organism evidence="8 9">
    <name type="scientific">Nocardia stercoris</name>
    <dbReference type="NCBI Taxonomy" id="2483361"/>
    <lineage>
        <taxon>Bacteria</taxon>
        <taxon>Bacillati</taxon>
        <taxon>Actinomycetota</taxon>
        <taxon>Actinomycetes</taxon>
        <taxon>Mycobacteriales</taxon>
        <taxon>Nocardiaceae</taxon>
        <taxon>Nocardia</taxon>
    </lineage>
</organism>
<dbReference type="Pfam" id="PF08659">
    <property type="entry name" value="KR"/>
    <property type="match status" value="1"/>
</dbReference>
<dbReference type="InterPro" id="IPR001227">
    <property type="entry name" value="Ac_transferase_dom_sf"/>
</dbReference>
<dbReference type="InterPro" id="IPR013968">
    <property type="entry name" value="PKS_KR"/>
</dbReference>
<dbReference type="EMBL" id="RFFH01000002">
    <property type="protein sequence ID" value="RMI34027.1"/>
    <property type="molecule type" value="Genomic_DNA"/>
</dbReference>
<keyword evidence="8" id="KW-0012">Acyltransferase</keyword>
<dbReference type="InterPro" id="IPR050091">
    <property type="entry name" value="PKS_NRPS_Biosynth_Enz"/>
</dbReference>
<feature type="compositionally biased region" description="Low complexity" evidence="5">
    <location>
        <begin position="332"/>
        <end position="341"/>
    </location>
</feature>
<comment type="caution">
    <text evidence="8">The sequence shown here is derived from an EMBL/GenBank/DDBJ whole genome shotgun (WGS) entry which is preliminary data.</text>
</comment>
<evidence type="ECO:0000313" key="9">
    <source>
        <dbReference type="Proteomes" id="UP000279275"/>
    </source>
</evidence>
<dbReference type="OrthoDB" id="4515293at2"/>
<feature type="domain" description="Malonyl-CoA:ACP transacylase (MAT)" evidence="7">
    <location>
        <begin position="15"/>
        <end position="361"/>
    </location>
</feature>
<protein>
    <submittedName>
        <fullName evidence="8">Acyltransferase domain-containing protein</fullName>
    </submittedName>
</protein>
<dbReference type="GO" id="GO:0004312">
    <property type="term" value="F:fatty acid synthase activity"/>
    <property type="evidence" value="ECO:0007669"/>
    <property type="project" value="TreeGrafter"/>
</dbReference>
<keyword evidence="1" id="KW-0596">Phosphopantetheine</keyword>
<dbReference type="InterPro" id="IPR014043">
    <property type="entry name" value="Acyl_transferase_dom"/>
</dbReference>
<accession>A0A3M2L8X3</accession>
<feature type="region of interest" description="Disordered" evidence="5">
    <location>
        <begin position="321"/>
        <end position="341"/>
    </location>
</feature>
<dbReference type="AlphaFoldDB" id="A0A3M2L8X3"/>
<keyword evidence="4" id="KW-0511">Multifunctional enzyme</keyword>
<feature type="domain" description="Ketoreductase" evidence="6">
    <location>
        <begin position="580"/>
        <end position="728"/>
    </location>
</feature>
<dbReference type="Gene3D" id="3.40.366.10">
    <property type="entry name" value="Malonyl-Coenzyme A Acyl Carrier Protein, domain 2"/>
    <property type="match status" value="1"/>
</dbReference>
<dbReference type="Gene3D" id="3.40.50.720">
    <property type="entry name" value="NAD(P)-binding Rossmann-like Domain"/>
    <property type="match status" value="1"/>
</dbReference>
<dbReference type="InterPro" id="IPR016035">
    <property type="entry name" value="Acyl_Trfase/lysoPLipase"/>
</dbReference>
<dbReference type="Proteomes" id="UP000279275">
    <property type="component" value="Unassembled WGS sequence"/>
</dbReference>
<dbReference type="SMART" id="SM00827">
    <property type="entry name" value="PKS_AT"/>
    <property type="match status" value="1"/>
</dbReference>
<dbReference type="PANTHER" id="PTHR43775:SF37">
    <property type="entry name" value="SI:DKEY-61P9.11"/>
    <property type="match status" value="1"/>
</dbReference>